<name>A0A4R7VV41_9PSEU</name>
<evidence type="ECO:0008006" key="3">
    <source>
        <dbReference type="Google" id="ProtNLM"/>
    </source>
</evidence>
<gene>
    <name evidence="1" type="ORF">CLV71_104180</name>
</gene>
<dbReference type="InterPro" id="IPR029044">
    <property type="entry name" value="Nucleotide-diphossugar_trans"/>
</dbReference>
<evidence type="ECO:0000313" key="1">
    <source>
        <dbReference type="EMBL" id="TDV53712.1"/>
    </source>
</evidence>
<comment type="caution">
    <text evidence="1">The sequence shown here is derived from an EMBL/GenBank/DDBJ whole genome shotgun (WGS) entry which is preliminary data.</text>
</comment>
<accession>A0A4R7VV41</accession>
<organism evidence="1 2">
    <name type="scientific">Actinophytocola oryzae</name>
    <dbReference type="NCBI Taxonomy" id="502181"/>
    <lineage>
        <taxon>Bacteria</taxon>
        <taxon>Bacillati</taxon>
        <taxon>Actinomycetota</taxon>
        <taxon>Actinomycetes</taxon>
        <taxon>Pseudonocardiales</taxon>
        <taxon>Pseudonocardiaceae</taxon>
    </lineage>
</organism>
<dbReference type="Proteomes" id="UP000294927">
    <property type="component" value="Unassembled WGS sequence"/>
</dbReference>
<protein>
    <recommendedName>
        <fullName evidence="3">Glycosyl transferase family 2</fullName>
    </recommendedName>
</protein>
<sequence length="387" mass="43370">MTLAESELLVEKSANHHGRHDKLITIASAVAAQPWDLDAIIVPTGRKAPAMKHSIELAAKLHCTLVALCSKWSIATEVVKLARQHPAKVIIIDATDLPPAILPRFKTSELLTSTRFNRTTDTSQKRNLGLLLARLYGWRRVVFLDDDITIPDHEDLRMAAWLTEEYAGVGLAIDVNDPESFPDNSVVCHAYRDAGGDQGMFIGGGALAAGSELFSSFFPNIYNEDWFFLLGEKRLRPVTLTGRALQRPYDPFEDRRRAQAEELGDCLAEGLFWLLDAGGSIADTGKLYWAESLKRRRDFIAEVVRMVTAMKGQTRKQLKMLNSLQAARARCVRITPTLCDDYVSAWQEDRERWRGHLDMCQDKHGSTDVEQVLSNLGLASRSRYLCS</sequence>
<proteinExistence type="predicted"/>
<dbReference type="AlphaFoldDB" id="A0A4R7VV41"/>
<dbReference type="SUPFAM" id="SSF53448">
    <property type="entry name" value="Nucleotide-diphospho-sugar transferases"/>
    <property type="match status" value="1"/>
</dbReference>
<dbReference type="EMBL" id="SOCP01000004">
    <property type="protein sequence ID" value="TDV53712.1"/>
    <property type="molecule type" value="Genomic_DNA"/>
</dbReference>
<reference evidence="1 2" key="1">
    <citation type="submission" date="2019-03" db="EMBL/GenBank/DDBJ databases">
        <title>Genomic Encyclopedia of Archaeal and Bacterial Type Strains, Phase II (KMG-II): from individual species to whole genera.</title>
        <authorList>
            <person name="Goeker M."/>
        </authorList>
    </citation>
    <scope>NUCLEOTIDE SEQUENCE [LARGE SCALE GENOMIC DNA]</scope>
    <source>
        <strain evidence="1 2">DSM 45499</strain>
    </source>
</reference>
<keyword evidence="2" id="KW-1185">Reference proteome</keyword>
<evidence type="ECO:0000313" key="2">
    <source>
        <dbReference type="Proteomes" id="UP000294927"/>
    </source>
</evidence>